<sequence>MVSFLERIPHDVLLDIALAGALPGYAPPNHLLALLATSRTIYNGLHIHSSPHLHAAIFTLKYGGTIASRQRTASSLAAELVLRCRALNRCRRLDLSSPGLHQDLWTLLWMTVEEGRCLALTEARFPQFVVELAQCYLRDDMMPPGNIKTVIIWLLCLGLSRQDILVETAEVRALLGALLRPFVCASSDAGASPFSSRSLSPAVSLSQTAAREDVYAVPSSHVGSQDPEFEDDTPVEHYGAHIYPPHLPSPSDAAIILIFALKEAVSLQIPHHLPATRAIAAAENRSGPTAEDYTAFQRAITPLFTDVQTTMAAACNSAATTLKCWDADPWISEILAVPECSAERGLHSSMPLAGALTGIWEGSMMISSVQLGDQTPAMPSSPDFLCRTPMQCEFSEYYCLRPQGYIPDCSDTLLYNFDIGRDQHTLFQKLTPDNLPTDSIGTFEHVLVGQTLREHEEAWGPSGFSFAGRVYDNELIVFKRRPVRCSSSSSQRLS</sequence>
<name>A0AAW0DVP5_9AGAR</name>
<organism evidence="1 2">
    <name type="scientific">Favolaschia claudopus</name>
    <dbReference type="NCBI Taxonomy" id="2862362"/>
    <lineage>
        <taxon>Eukaryota</taxon>
        <taxon>Fungi</taxon>
        <taxon>Dikarya</taxon>
        <taxon>Basidiomycota</taxon>
        <taxon>Agaricomycotina</taxon>
        <taxon>Agaricomycetes</taxon>
        <taxon>Agaricomycetidae</taxon>
        <taxon>Agaricales</taxon>
        <taxon>Marasmiineae</taxon>
        <taxon>Mycenaceae</taxon>
        <taxon>Favolaschia</taxon>
    </lineage>
</organism>
<evidence type="ECO:0000313" key="1">
    <source>
        <dbReference type="EMBL" id="KAK7055509.1"/>
    </source>
</evidence>
<dbReference type="Proteomes" id="UP001362999">
    <property type="component" value="Unassembled WGS sequence"/>
</dbReference>
<keyword evidence="2" id="KW-1185">Reference proteome</keyword>
<reference evidence="1 2" key="1">
    <citation type="journal article" date="2024" name="J Genomics">
        <title>Draft genome sequencing and assembly of Favolaschia claudopus CIRM-BRFM 2984 isolated from oak limbs.</title>
        <authorList>
            <person name="Navarro D."/>
            <person name="Drula E."/>
            <person name="Chaduli D."/>
            <person name="Cazenave R."/>
            <person name="Ahrendt S."/>
            <person name="Wang J."/>
            <person name="Lipzen A."/>
            <person name="Daum C."/>
            <person name="Barry K."/>
            <person name="Grigoriev I.V."/>
            <person name="Favel A."/>
            <person name="Rosso M.N."/>
            <person name="Martin F."/>
        </authorList>
    </citation>
    <scope>NUCLEOTIDE SEQUENCE [LARGE SCALE GENOMIC DNA]</scope>
    <source>
        <strain evidence="1 2">CIRM-BRFM 2984</strain>
    </source>
</reference>
<gene>
    <name evidence="1" type="ORF">R3P38DRAFT_1358544</name>
</gene>
<proteinExistence type="predicted"/>
<evidence type="ECO:0000313" key="2">
    <source>
        <dbReference type="Proteomes" id="UP001362999"/>
    </source>
</evidence>
<accession>A0AAW0DVP5</accession>
<protein>
    <submittedName>
        <fullName evidence="1">Uncharacterized protein</fullName>
    </submittedName>
</protein>
<comment type="caution">
    <text evidence="1">The sequence shown here is derived from an EMBL/GenBank/DDBJ whole genome shotgun (WGS) entry which is preliminary data.</text>
</comment>
<dbReference type="EMBL" id="JAWWNJ010000005">
    <property type="protein sequence ID" value="KAK7055509.1"/>
    <property type="molecule type" value="Genomic_DNA"/>
</dbReference>
<dbReference type="AlphaFoldDB" id="A0AAW0DVP5"/>